<dbReference type="Pfam" id="PF00271">
    <property type="entry name" value="Helicase_C"/>
    <property type="match status" value="1"/>
</dbReference>
<protein>
    <submittedName>
        <fullName evidence="4">Helicase-related protein</fullName>
    </submittedName>
</protein>
<proteinExistence type="predicted"/>
<dbReference type="PROSITE" id="PS51192">
    <property type="entry name" value="HELICASE_ATP_BIND_1"/>
    <property type="match status" value="1"/>
</dbReference>
<dbReference type="RefSeq" id="WP_377089396.1">
    <property type="nucleotide sequence ID" value="NZ_JBHSJL010000014.1"/>
</dbReference>
<gene>
    <name evidence="4" type="ORF">ACFSW8_09370</name>
</gene>
<keyword evidence="4" id="KW-0067">ATP-binding</keyword>
<dbReference type="Gene3D" id="3.30.870.10">
    <property type="entry name" value="Endonuclease Chain A"/>
    <property type="match status" value="1"/>
</dbReference>
<keyword evidence="5" id="KW-1185">Reference proteome</keyword>
<dbReference type="SMART" id="SM00490">
    <property type="entry name" value="HELICc"/>
    <property type="match status" value="1"/>
</dbReference>
<sequence>MHSSDLTFITNENGDDLQSRFASLIKDTQYFDVLVGYFYTSGFHAVSESLESTDKVRILIGISTNRETYDLLQKIKSHKEVKDEFSEEVKNELENSDNTQVVEEGILKFTNWLKDGKLEIRAYPEEKIHSKLYIMTFPEEDRDAGRVITGSSNFTRNGLIENLEFNVELKNRSDYEFAKAKFEELWLKGVDVSEKYVETIKNDTWLRDDITPYELYLKFLYEYFKEEINQDTELDTKFRPEGFKELQYQDHAVLNAKKIINEYGGVFLSDVVGLGKTFMGTMLCQELDQKTLVLAPPHLIDEHNTGSWEHAFREFGFRSRDYKCRSIGMLKSIIEKDQHRDFDVVLIDEAHRFRSEGNDTYALLAQICKGKKVILVTATPYNNTPSDLLAQIKLFQRARQSTLPNLTDLEAFFRQLDNNLKGLDRKEDREEFIAANKENARLIRERVLKYLMVRRTRREIIEYYGSDLKAQKMSFPAVADPQPVFYELNEDEDRIFLRTIELVTQSFSYARYTPLLFHKGITAMEEQSQKNMMSFMKMLLVKRLESSFYAFQKTLERFIFSYEKFIEQYDAGSVYLSKKHAHKIFEYLEHGDFGGIDRLVDEEKAERYDASEFSEEFREMLDQDQRILTEIHEMWQTVKRDPKVIAFREKLAVEAPVKKGKSIIFTESKETAEYLARELEETFPKKIICFTGDSSAADREVVISNFDAKAKNKKDDYNILITTDVLAEGANLHQSNVVINYDIPWNPTRIMQRVGRINRVDTTHKKIHTYTFFPTEQANELIKLQECAEAKIAAFISLLGADAKLLTEGEEIEAHSLFTKIISKETIEGEEEDAESELKYLQAIRAVRDKDPSLFERIKKLPKKSRSARKVSAEIVSPALITYFRKGRLQKFFRATMAEDEMISEEIDFIVTAQALSCSPKQKRGMLDQFYYQLLEQNAEKLEQVTTEEITEFEGKRGSRDNAARLLKFLKQKQIRRYSGFTDIEQDYLEKVIKELDAGGIPKKVSAKTYKDIEGDPQLLLNPIKVIAVLKKNIASDFLQPTHAQTSGSNNAPQEIILSQFLHQ</sequence>
<organism evidence="4 5">
    <name type="scientific">Rubritalea tangerina</name>
    <dbReference type="NCBI Taxonomy" id="430798"/>
    <lineage>
        <taxon>Bacteria</taxon>
        <taxon>Pseudomonadati</taxon>
        <taxon>Verrucomicrobiota</taxon>
        <taxon>Verrucomicrobiia</taxon>
        <taxon>Verrucomicrobiales</taxon>
        <taxon>Rubritaleaceae</taxon>
        <taxon>Rubritalea</taxon>
    </lineage>
</organism>
<dbReference type="Pfam" id="PF04851">
    <property type="entry name" value="ResIII"/>
    <property type="match status" value="1"/>
</dbReference>
<keyword evidence="4" id="KW-0347">Helicase</keyword>
<evidence type="ECO:0000256" key="1">
    <source>
        <dbReference type="ARBA" id="ARBA00022801"/>
    </source>
</evidence>
<dbReference type="Proteomes" id="UP001597389">
    <property type="component" value="Unassembled WGS sequence"/>
</dbReference>
<accession>A0ABW4ZC42</accession>
<dbReference type="GO" id="GO:0004386">
    <property type="term" value="F:helicase activity"/>
    <property type="evidence" value="ECO:0007669"/>
    <property type="project" value="UniProtKB-KW"/>
</dbReference>
<dbReference type="Pfam" id="PF13091">
    <property type="entry name" value="PLDc_2"/>
    <property type="match status" value="1"/>
</dbReference>
<feature type="domain" description="Helicase C-terminal" evidence="3">
    <location>
        <begin position="643"/>
        <end position="806"/>
    </location>
</feature>
<dbReference type="InterPro" id="IPR027417">
    <property type="entry name" value="P-loop_NTPase"/>
</dbReference>
<dbReference type="SUPFAM" id="SSF56024">
    <property type="entry name" value="Phospholipase D/nuclease"/>
    <property type="match status" value="1"/>
</dbReference>
<dbReference type="PANTHER" id="PTHR45766:SF6">
    <property type="entry name" value="SWI_SNF-RELATED MATRIX-ASSOCIATED ACTIN-DEPENDENT REGULATOR OF CHROMATIN SUBFAMILY A-LIKE PROTEIN 1"/>
    <property type="match status" value="1"/>
</dbReference>
<keyword evidence="1" id="KW-0378">Hydrolase</keyword>
<dbReference type="InterPro" id="IPR006935">
    <property type="entry name" value="Helicase/UvrB_N"/>
</dbReference>
<dbReference type="InterPro" id="IPR014001">
    <property type="entry name" value="Helicase_ATP-bd"/>
</dbReference>
<dbReference type="CDD" id="cd09178">
    <property type="entry name" value="PLDc_N_Snf2_like"/>
    <property type="match status" value="1"/>
</dbReference>
<dbReference type="EMBL" id="JBHUJB010000036">
    <property type="protein sequence ID" value="MFD2159106.1"/>
    <property type="molecule type" value="Genomic_DNA"/>
</dbReference>
<evidence type="ECO:0000259" key="2">
    <source>
        <dbReference type="PROSITE" id="PS51192"/>
    </source>
</evidence>
<dbReference type="SUPFAM" id="SSF52540">
    <property type="entry name" value="P-loop containing nucleoside triphosphate hydrolases"/>
    <property type="match status" value="2"/>
</dbReference>
<dbReference type="InterPro" id="IPR025202">
    <property type="entry name" value="PLD-like_dom"/>
</dbReference>
<dbReference type="CDD" id="cd18793">
    <property type="entry name" value="SF2_C_SNF"/>
    <property type="match status" value="1"/>
</dbReference>
<name>A0ABW4ZC42_9BACT</name>
<dbReference type="Gene3D" id="3.40.50.300">
    <property type="entry name" value="P-loop containing nucleotide triphosphate hydrolases"/>
    <property type="match status" value="2"/>
</dbReference>
<evidence type="ECO:0000313" key="4">
    <source>
        <dbReference type="EMBL" id="MFD2159106.1"/>
    </source>
</evidence>
<dbReference type="SMART" id="SM00487">
    <property type="entry name" value="DEXDc"/>
    <property type="match status" value="1"/>
</dbReference>
<dbReference type="PROSITE" id="PS51194">
    <property type="entry name" value="HELICASE_CTER"/>
    <property type="match status" value="1"/>
</dbReference>
<evidence type="ECO:0000313" key="5">
    <source>
        <dbReference type="Proteomes" id="UP001597389"/>
    </source>
</evidence>
<keyword evidence="4" id="KW-0547">Nucleotide-binding</keyword>
<dbReference type="InterPro" id="IPR049730">
    <property type="entry name" value="SNF2/RAD54-like_C"/>
</dbReference>
<dbReference type="InterPro" id="IPR001650">
    <property type="entry name" value="Helicase_C-like"/>
</dbReference>
<feature type="domain" description="Helicase ATP-binding" evidence="2">
    <location>
        <begin position="257"/>
        <end position="398"/>
    </location>
</feature>
<dbReference type="PANTHER" id="PTHR45766">
    <property type="entry name" value="DNA ANNEALING HELICASE AND ENDONUCLEASE ZRANB3 FAMILY MEMBER"/>
    <property type="match status" value="1"/>
</dbReference>
<evidence type="ECO:0000259" key="3">
    <source>
        <dbReference type="PROSITE" id="PS51194"/>
    </source>
</evidence>
<comment type="caution">
    <text evidence="4">The sequence shown here is derived from an EMBL/GenBank/DDBJ whole genome shotgun (WGS) entry which is preliminary data.</text>
</comment>
<reference evidence="5" key="1">
    <citation type="journal article" date="2019" name="Int. J. Syst. Evol. Microbiol.">
        <title>The Global Catalogue of Microorganisms (GCM) 10K type strain sequencing project: providing services to taxonomists for standard genome sequencing and annotation.</title>
        <authorList>
            <consortium name="The Broad Institute Genomics Platform"/>
            <consortium name="The Broad Institute Genome Sequencing Center for Infectious Disease"/>
            <person name="Wu L."/>
            <person name="Ma J."/>
        </authorList>
    </citation>
    <scope>NUCLEOTIDE SEQUENCE [LARGE SCALE GENOMIC DNA]</scope>
    <source>
        <strain evidence="5">CCUG 57942</strain>
    </source>
</reference>